<sequence>MVRDLHNWSLLTLQPDPSQQRDLPVWLVKAKEGEDISGGRKEQATPPVWPVKEGEDIASGRKEQESNTIEGGGRKINENKLFFFVESGNHCTNQMRLLIDQISSQQGRIVTLEGIGSYTLVQFIYDIRSNLKLIDGKVKCKSRAFNQFANNLVKLGSSMGARVCFWVVLFLFVVGWREAAPVLVDWVLVLGLILGKTMVVLSFRVSNSFADRLAKKGSRMNGNSLLFPVSELFPGLHARLLVVLCSFFGAFFMVIFVLFGLSLLRAESLLVLVAGWHPVALVHFKLFLIFGGLCNFIGSTVDTFKILIMHVTHLCWSFGFSWALWSYEMPKDPNDKHWRFPDHNTWVRSRINSNSKGQIIQVVKDVLSKCGMLERFRNGPFGHYLDLPQRVIIHPKGKEDEMWFGLGQKKWVENGVMPEGFLKMKLDVETYFYTKYFIICRHQKSWKAFLHNERK</sequence>
<feature type="transmembrane region" description="Helical" evidence="2">
    <location>
        <begin position="306"/>
        <end position="325"/>
    </location>
</feature>
<evidence type="ECO:0000313" key="3">
    <source>
        <dbReference type="EMBL" id="KAK2657371.1"/>
    </source>
</evidence>
<name>A0AAE0CN97_9ROSI</name>
<reference evidence="3" key="1">
    <citation type="journal article" date="2023" name="Plant J.">
        <title>Genome sequences and population genomics provide insights into the demographic history, inbreeding, and mutation load of two 'living fossil' tree species of Dipteronia.</title>
        <authorList>
            <person name="Feng Y."/>
            <person name="Comes H.P."/>
            <person name="Chen J."/>
            <person name="Zhu S."/>
            <person name="Lu R."/>
            <person name="Zhang X."/>
            <person name="Li P."/>
            <person name="Qiu J."/>
            <person name="Olsen K.M."/>
            <person name="Qiu Y."/>
        </authorList>
    </citation>
    <scope>NUCLEOTIDE SEQUENCE</scope>
    <source>
        <strain evidence="3">KIB01</strain>
    </source>
</reference>
<feature type="transmembrane region" description="Helical" evidence="2">
    <location>
        <begin position="240"/>
        <end position="263"/>
    </location>
</feature>
<keyword evidence="2" id="KW-1133">Transmembrane helix</keyword>
<accession>A0AAE0CN97</accession>
<feature type="transmembrane region" description="Helical" evidence="2">
    <location>
        <begin position="269"/>
        <end position="294"/>
    </location>
</feature>
<dbReference type="Proteomes" id="UP001280121">
    <property type="component" value="Unassembled WGS sequence"/>
</dbReference>
<evidence type="ECO:0000256" key="1">
    <source>
        <dbReference type="SAM" id="MobiDB-lite"/>
    </source>
</evidence>
<proteinExistence type="predicted"/>
<feature type="compositionally biased region" description="Basic and acidic residues" evidence="1">
    <location>
        <begin position="52"/>
        <end position="65"/>
    </location>
</feature>
<feature type="transmembrane region" description="Helical" evidence="2">
    <location>
        <begin position="152"/>
        <end position="174"/>
    </location>
</feature>
<protein>
    <submittedName>
        <fullName evidence="3">Uncharacterized protein</fullName>
    </submittedName>
</protein>
<feature type="region of interest" description="Disordered" evidence="1">
    <location>
        <begin position="34"/>
        <end position="70"/>
    </location>
</feature>
<keyword evidence="2" id="KW-0472">Membrane</keyword>
<keyword evidence="4" id="KW-1185">Reference proteome</keyword>
<dbReference type="AlphaFoldDB" id="A0AAE0CN97"/>
<evidence type="ECO:0000256" key="2">
    <source>
        <dbReference type="SAM" id="Phobius"/>
    </source>
</evidence>
<comment type="caution">
    <text evidence="3">The sequence shown here is derived from an EMBL/GenBank/DDBJ whole genome shotgun (WGS) entry which is preliminary data.</text>
</comment>
<dbReference type="EMBL" id="JANJYI010000003">
    <property type="protein sequence ID" value="KAK2657371.1"/>
    <property type="molecule type" value="Genomic_DNA"/>
</dbReference>
<feature type="transmembrane region" description="Helical" evidence="2">
    <location>
        <begin position="186"/>
        <end position="206"/>
    </location>
</feature>
<organism evidence="3 4">
    <name type="scientific">Dipteronia dyeriana</name>
    <dbReference type="NCBI Taxonomy" id="168575"/>
    <lineage>
        <taxon>Eukaryota</taxon>
        <taxon>Viridiplantae</taxon>
        <taxon>Streptophyta</taxon>
        <taxon>Embryophyta</taxon>
        <taxon>Tracheophyta</taxon>
        <taxon>Spermatophyta</taxon>
        <taxon>Magnoliopsida</taxon>
        <taxon>eudicotyledons</taxon>
        <taxon>Gunneridae</taxon>
        <taxon>Pentapetalae</taxon>
        <taxon>rosids</taxon>
        <taxon>malvids</taxon>
        <taxon>Sapindales</taxon>
        <taxon>Sapindaceae</taxon>
        <taxon>Hippocastanoideae</taxon>
        <taxon>Acereae</taxon>
        <taxon>Dipteronia</taxon>
    </lineage>
</organism>
<gene>
    <name evidence="3" type="ORF">Ddye_010423</name>
</gene>
<evidence type="ECO:0000313" key="4">
    <source>
        <dbReference type="Proteomes" id="UP001280121"/>
    </source>
</evidence>
<keyword evidence="2" id="KW-0812">Transmembrane</keyword>
<feature type="compositionally biased region" description="Basic and acidic residues" evidence="1">
    <location>
        <begin position="34"/>
        <end position="43"/>
    </location>
</feature>